<dbReference type="SUPFAM" id="SSF57783">
    <property type="entry name" value="Zinc beta-ribbon"/>
    <property type="match status" value="1"/>
</dbReference>
<dbReference type="Gene3D" id="3.90.580.10">
    <property type="entry name" value="Zinc finger, CHC2-type domain"/>
    <property type="match status" value="1"/>
</dbReference>
<evidence type="ECO:0000256" key="6">
    <source>
        <dbReference type="ARBA" id="ARBA00023163"/>
    </source>
</evidence>
<sequence>MSIPMAVSEIEAMLKDRVEQLARELLPGGRKDGKEWCVGSIHGEKGQSLRVSLRGSKQGWWRDFAAGEGGDCLKLIAAVLFRGDLGKAVQWAKSWLGIDHVDAPSIERFRIEAAAFREAKAAEAEKERRNRAASARSRWQQAVPIPGTLAETYLLNRAIDLRRLGRAPGSLRFHPRLMYGYQGPEAPAMVACCTLLSGEHVATHRTWLKRDGSGKAGADEIGCDAEGRPNDPKKVMGLYAGAHIPLWKGTHRAPLRDVPKGTDIYASEGIEDGLTAACADPSQRVICFISLSNLGELELPPQMGRLIILAQNDPKGSPADKQLNRAIAAHRAKGRTVLIAPPPPGFKDLNDLVRGIRSDEARGGKAA</sequence>
<evidence type="ECO:0000256" key="4">
    <source>
        <dbReference type="ARBA" id="ARBA00022695"/>
    </source>
</evidence>
<keyword evidence="5" id="KW-0235">DNA replication</keyword>
<dbReference type="GO" id="GO:0006269">
    <property type="term" value="P:DNA replication, synthesis of primer"/>
    <property type="evidence" value="ECO:0007669"/>
    <property type="project" value="UniProtKB-KW"/>
</dbReference>
<keyword evidence="3" id="KW-0808">Transferase</keyword>
<evidence type="ECO:0000256" key="3">
    <source>
        <dbReference type="ARBA" id="ARBA00022679"/>
    </source>
</evidence>
<dbReference type="KEGG" id="slan:GV829_04575"/>
<dbReference type="Pfam" id="PF13362">
    <property type="entry name" value="Toprim_3"/>
    <property type="match status" value="1"/>
</dbReference>
<keyword evidence="10" id="KW-1185">Reference proteome</keyword>
<evidence type="ECO:0000256" key="1">
    <source>
        <dbReference type="ARBA" id="ARBA00022478"/>
    </source>
</evidence>
<dbReference type="GO" id="GO:0008270">
    <property type="term" value="F:zinc ion binding"/>
    <property type="evidence" value="ECO:0007669"/>
    <property type="project" value="InterPro"/>
</dbReference>
<keyword evidence="2" id="KW-0639">Primosome</keyword>
<dbReference type="Pfam" id="PF23639">
    <property type="entry name" value="DUF7146"/>
    <property type="match status" value="1"/>
</dbReference>
<feature type="domain" description="Toprim" evidence="7">
    <location>
        <begin position="264"/>
        <end position="354"/>
    </location>
</feature>
<dbReference type="GO" id="GO:0003677">
    <property type="term" value="F:DNA binding"/>
    <property type="evidence" value="ECO:0007669"/>
    <property type="project" value="InterPro"/>
</dbReference>
<evidence type="ECO:0000259" key="7">
    <source>
        <dbReference type="Pfam" id="PF13362"/>
    </source>
</evidence>
<dbReference type="EMBL" id="CP053015">
    <property type="protein sequence ID" value="QJQ31810.1"/>
    <property type="molecule type" value="Genomic_DNA"/>
</dbReference>
<evidence type="ECO:0000313" key="9">
    <source>
        <dbReference type="EMBL" id="QJQ31810.1"/>
    </source>
</evidence>
<dbReference type="RefSeq" id="WP_169944278.1">
    <property type="nucleotide sequence ID" value="NZ_CP053015.1"/>
</dbReference>
<evidence type="ECO:0000313" key="10">
    <source>
        <dbReference type="Proteomes" id="UP000503018"/>
    </source>
</evidence>
<organism evidence="9 10">
    <name type="scientific">Sphingomonas lacunae</name>
    <dbReference type="NCBI Taxonomy" id="2698828"/>
    <lineage>
        <taxon>Bacteria</taxon>
        <taxon>Pseudomonadati</taxon>
        <taxon>Pseudomonadota</taxon>
        <taxon>Alphaproteobacteria</taxon>
        <taxon>Sphingomonadales</taxon>
        <taxon>Sphingomonadaceae</taxon>
        <taxon>Sphingomonas</taxon>
    </lineage>
</organism>
<dbReference type="InterPro" id="IPR006171">
    <property type="entry name" value="TOPRIM_dom"/>
</dbReference>
<dbReference type="InterPro" id="IPR036977">
    <property type="entry name" value="DNA_primase_Znf_CHC2"/>
</dbReference>
<evidence type="ECO:0000256" key="5">
    <source>
        <dbReference type="ARBA" id="ARBA00022705"/>
    </source>
</evidence>
<dbReference type="InterPro" id="IPR055570">
    <property type="entry name" value="DUF7146"/>
</dbReference>
<proteinExistence type="predicted"/>
<evidence type="ECO:0000259" key="8">
    <source>
        <dbReference type="Pfam" id="PF23639"/>
    </source>
</evidence>
<dbReference type="GO" id="GO:0016779">
    <property type="term" value="F:nucleotidyltransferase activity"/>
    <property type="evidence" value="ECO:0007669"/>
    <property type="project" value="UniProtKB-KW"/>
</dbReference>
<keyword evidence="6" id="KW-0804">Transcription</keyword>
<accession>A0A6M4ATQ7</accession>
<keyword evidence="4" id="KW-0548">Nucleotidyltransferase</keyword>
<protein>
    <submittedName>
        <fullName evidence="9">Uncharacterized protein</fullName>
    </submittedName>
</protein>
<feature type="domain" description="DUF7146" evidence="8">
    <location>
        <begin position="130"/>
        <end position="244"/>
    </location>
</feature>
<dbReference type="AlphaFoldDB" id="A0A6M4ATQ7"/>
<name>A0A6M4ATQ7_9SPHN</name>
<dbReference type="GO" id="GO:0000428">
    <property type="term" value="C:DNA-directed RNA polymerase complex"/>
    <property type="evidence" value="ECO:0007669"/>
    <property type="project" value="UniProtKB-KW"/>
</dbReference>
<gene>
    <name evidence="9" type="ORF">GV829_04575</name>
</gene>
<reference evidence="9 10" key="1">
    <citation type="submission" date="2020-01" db="EMBL/GenBank/DDBJ databases">
        <title>Sphingomonas sp. strain CSW-10.</title>
        <authorList>
            <person name="Chen W.-M."/>
        </authorList>
    </citation>
    <scope>NUCLEOTIDE SEQUENCE [LARGE SCALE GENOMIC DNA]</scope>
    <source>
        <strain evidence="9 10">CSW-10</strain>
    </source>
</reference>
<dbReference type="Proteomes" id="UP000503018">
    <property type="component" value="Chromosome"/>
</dbReference>
<dbReference type="GO" id="GO:1990077">
    <property type="term" value="C:primosome complex"/>
    <property type="evidence" value="ECO:0007669"/>
    <property type="project" value="UniProtKB-KW"/>
</dbReference>
<keyword evidence="1" id="KW-0240">DNA-directed RNA polymerase</keyword>
<evidence type="ECO:0000256" key="2">
    <source>
        <dbReference type="ARBA" id="ARBA00022515"/>
    </source>
</evidence>